<name>A0ABS2EWL8_9BACE</name>
<evidence type="ECO:0000313" key="1">
    <source>
        <dbReference type="EMBL" id="MBM6759082.1"/>
    </source>
</evidence>
<protein>
    <recommendedName>
        <fullName evidence="3">Glycosyltransferase family 1 protein</fullName>
    </recommendedName>
</protein>
<evidence type="ECO:0000313" key="2">
    <source>
        <dbReference type="Proteomes" id="UP000703295"/>
    </source>
</evidence>
<dbReference type="RefSeq" id="WP_204476251.1">
    <property type="nucleotide sequence ID" value="NZ_JACJJW010000028.1"/>
</dbReference>
<reference evidence="1 2" key="1">
    <citation type="journal article" date="2021" name="Sci. Rep.">
        <title>The distribution of antibiotic resistance genes in chicken gut microbiota commensals.</title>
        <authorList>
            <person name="Juricova H."/>
            <person name="Matiasovicova J."/>
            <person name="Kubasova T."/>
            <person name="Cejkova D."/>
            <person name="Rychlik I."/>
        </authorList>
    </citation>
    <scope>NUCLEOTIDE SEQUENCE [LARGE SCALE GENOMIC DNA]</scope>
    <source>
        <strain evidence="1 2">An801</strain>
    </source>
</reference>
<accession>A0ABS2EWL8</accession>
<comment type="caution">
    <text evidence="1">The sequence shown here is derived from an EMBL/GenBank/DDBJ whole genome shotgun (WGS) entry which is preliminary data.</text>
</comment>
<sequence length="339" mass="40396">MNKYNKIYMLAPYRYATGGVELCHQLVDRLRNLKQEAYIVYISEIGEICNDTTITESYKKYNIEIATTIEDKKENILVLPEVFFEFSCKYKAIQIGCWWMSVDNHYLTSTLLEALCFHKSWINRLKILKRYFINGQYHTKCSLSYLKAEEQRITHYYQSIYAQYHLYSNGFSKVLPLSDYINKELFQTENSSIKEDIVLYNPAKGYKFTQTLIKQVPEIKFIPLKGYNRNELNELFRKAKLYIDFGNFPGKDRLPREAVINGCCIITGKLGASFFYEDVPIPESYKFEVKSKYIPQIKEKIKYVLKNYHVCFPDFNFYRQRVSQEEHIFYQEIEQIFIK</sequence>
<keyword evidence="2" id="KW-1185">Reference proteome</keyword>
<gene>
    <name evidence="1" type="ORF">H6A31_10400</name>
</gene>
<dbReference type="Proteomes" id="UP000703295">
    <property type="component" value="Unassembled WGS sequence"/>
</dbReference>
<organism evidence="1 2">
    <name type="scientific">Bacteroides mediterraneensis</name>
    <dbReference type="NCBI Taxonomy" id="1841856"/>
    <lineage>
        <taxon>Bacteria</taxon>
        <taxon>Pseudomonadati</taxon>
        <taxon>Bacteroidota</taxon>
        <taxon>Bacteroidia</taxon>
        <taxon>Bacteroidales</taxon>
        <taxon>Bacteroidaceae</taxon>
        <taxon>Bacteroides</taxon>
    </lineage>
</organism>
<dbReference type="EMBL" id="JACJJW010000028">
    <property type="protein sequence ID" value="MBM6759082.1"/>
    <property type="molecule type" value="Genomic_DNA"/>
</dbReference>
<proteinExistence type="predicted"/>
<evidence type="ECO:0008006" key="3">
    <source>
        <dbReference type="Google" id="ProtNLM"/>
    </source>
</evidence>